<dbReference type="InterPro" id="IPR006076">
    <property type="entry name" value="FAD-dep_OxRdtase"/>
</dbReference>
<dbReference type="PROSITE" id="PS51296">
    <property type="entry name" value="RIESKE"/>
    <property type="match status" value="1"/>
</dbReference>
<dbReference type="Gene3D" id="3.50.50.60">
    <property type="entry name" value="FAD/NAD(P)-binding domain"/>
    <property type="match status" value="1"/>
</dbReference>
<sequence>MCATRRSGYSRPVPTTTPTLPAHHASLWLDRGERPVHPALRGDLRVDVAVVGGGIAGLTTAVALHRAGVSVAVLEARHVGAVASGNTTAKISVLQGTRASTLAQRHPREVVEAYLAAHGAGADWIAARAAGVDCSFERAPAATFSTAGRDSTGARTVRAEADALRAAGLPATLDADLDLPFGVSEAVTLADQAQFDPVPYLQDLARELVDGGQAVHEHTRVRSVSLAASFGASPELRTTHGTLRADRVVLATGSPVLDRGLYFARLEPARSYAQAVRVRDEDSLPRGMYLSADSPAVSIRTALVDGERRLLTGGFGHRVGTDTPMSHHERELADWSARRWPVGEITHRWSAQDYEPEDGLPFVGPMPLQPRVLVATGFAKWGMTGGTAAGLALADHVLGRDTPWAASWAADRTPRANAVPVLASYNGQVARYLATGWARPDLPSRTPLAEGEGRVETTPRGKVGRCRVGGVEHEVGAVCPHLGGILAWNDAASSWDCPLHGSRFAPDGTVLEGPVTEGLGAPPGLTRVIAPRS</sequence>
<evidence type="ECO:0000313" key="8">
    <source>
        <dbReference type="Proteomes" id="UP001231924"/>
    </source>
</evidence>
<dbReference type="Pfam" id="PF00355">
    <property type="entry name" value="Rieske"/>
    <property type="match status" value="1"/>
</dbReference>
<evidence type="ECO:0000256" key="3">
    <source>
        <dbReference type="ARBA" id="ARBA00023004"/>
    </source>
</evidence>
<keyword evidence="4" id="KW-0411">Iron-sulfur</keyword>
<evidence type="ECO:0000256" key="2">
    <source>
        <dbReference type="ARBA" id="ARBA00022723"/>
    </source>
</evidence>
<dbReference type="Proteomes" id="UP001231924">
    <property type="component" value="Unassembled WGS sequence"/>
</dbReference>
<dbReference type="Gene3D" id="3.30.9.10">
    <property type="entry name" value="D-Amino Acid Oxidase, subunit A, domain 2"/>
    <property type="match status" value="1"/>
</dbReference>
<feature type="domain" description="Rieske" evidence="6">
    <location>
        <begin position="440"/>
        <end position="523"/>
    </location>
</feature>
<feature type="region of interest" description="Disordered" evidence="5">
    <location>
        <begin position="1"/>
        <end position="21"/>
    </location>
</feature>
<dbReference type="PANTHER" id="PTHR13847:SF274">
    <property type="entry name" value="RIESKE 2FE-2S IRON-SULFUR PROTEIN YHFW-RELATED"/>
    <property type="match status" value="1"/>
</dbReference>
<dbReference type="Gene3D" id="2.102.10.10">
    <property type="entry name" value="Rieske [2Fe-2S] iron-sulphur domain"/>
    <property type="match status" value="1"/>
</dbReference>
<evidence type="ECO:0000256" key="1">
    <source>
        <dbReference type="ARBA" id="ARBA00022714"/>
    </source>
</evidence>
<evidence type="ECO:0000259" key="6">
    <source>
        <dbReference type="PROSITE" id="PS51296"/>
    </source>
</evidence>
<dbReference type="InterPro" id="IPR036188">
    <property type="entry name" value="FAD/NAD-bd_sf"/>
</dbReference>
<keyword evidence="2" id="KW-0479">Metal-binding</keyword>
<reference evidence="7 8" key="1">
    <citation type="submission" date="2023-06" db="EMBL/GenBank/DDBJ databases">
        <title>Actinomycetospora Odt1-22.</title>
        <authorList>
            <person name="Supong K."/>
        </authorList>
    </citation>
    <scope>NUCLEOTIDE SEQUENCE [LARGE SCALE GENOMIC DNA]</scope>
    <source>
        <strain evidence="7 8">Odt1-22</strain>
    </source>
</reference>
<dbReference type="SUPFAM" id="SSF50022">
    <property type="entry name" value="ISP domain"/>
    <property type="match status" value="1"/>
</dbReference>
<dbReference type="InterPro" id="IPR017941">
    <property type="entry name" value="Rieske_2Fe-2S"/>
</dbReference>
<proteinExistence type="predicted"/>
<dbReference type="PANTHER" id="PTHR13847">
    <property type="entry name" value="SARCOSINE DEHYDROGENASE-RELATED"/>
    <property type="match status" value="1"/>
</dbReference>
<evidence type="ECO:0000256" key="4">
    <source>
        <dbReference type="ARBA" id="ARBA00023014"/>
    </source>
</evidence>
<keyword evidence="8" id="KW-1185">Reference proteome</keyword>
<protein>
    <submittedName>
        <fullName evidence="7">FAD-dependent oxidoreductase</fullName>
    </submittedName>
</protein>
<dbReference type="RefSeq" id="WP_286051113.1">
    <property type="nucleotide sequence ID" value="NZ_JASVWF010000001.1"/>
</dbReference>
<dbReference type="Pfam" id="PF01266">
    <property type="entry name" value="DAO"/>
    <property type="match status" value="1"/>
</dbReference>
<feature type="compositionally biased region" description="Low complexity" evidence="5">
    <location>
        <begin position="12"/>
        <end position="21"/>
    </location>
</feature>
<gene>
    <name evidence="7" type="ORF">QRT03_03555</name>
</gene>
<dbReference type="InterPro" id="IPR036922">
    <property type="entry name" value="Rieske_2Fe-2S_sf"/>
</dbReference>
<dbReference type="SUPFAM" id="SSF51971">
    <property type="entry name" value="Nucleotide-binding domain"/>
    <property type="match status" value="1"/>
</dbReference>
<evidence type="ECO:0000313" key="7">
    <source>
        <dbReference type="EMBL" id="MDL5155020.1"/>
    </source>
</evidence>
<keyword evidence="1" id="KW-0001">2Fe-2S</keyword>
<organism evidence="7 8">
    <name type="scientific">Actinomycetospora termitidis</name>
    <dbReference type="NCBI Taxonomy" id="3053470"/>
    <lineage>
        <taxon>Bacteria</taxon>
        <taxon>Bacillati</taxon>
        <taxon>Actinomycetota</taxon>
        <taxon>Actinomycetes</taxon>
        <taxon>Pseudonocardiales</taxon>
        <taxon>Pseudonocardiaceae</taxon>
        <taxon>Actinomycetospora</taxon>
    </lineage>
</organism>
<comment type="caution">
    <text evidence="7">The sequence shown here is derived from an EMBL/GenBank/DDBJ whole genome shotgun (WGS) entry which is preliminary data.</text>
</comment>
<name>A0ABT7M2Y1_9PSEU</name>
<dbReference type="EMBL" id="JASVWF010000001">
    <property type="protein sequence ID" value="MDL5155020.1"/>
    <property type="molecule type" value="Genomic_DNA"/>
</dbReference>
<keyword evidence="3" id="KW-0408">Iron</keyword>
<evidence type="ECO:0000256" key="5">
    <source>
        <dbReference type="SAM" id="MobiDB-lite"/>
    </source>
</evidence>
<accession>A0ABT7M2Y1</accession>